<reference evidence="4" key="1">
    <citation type="submission" date="2019-03" db="EMBL/GenBank/DDBJ databases">
        <title>Whole genome sequencing of Borrelia miyamotoi strains isolated at the Russian territory.</title>
        <authorList>
            <person name="Kuleshov K.V."/>
            <person name="Platonov A.E."/>
            <person name="Goptar I.A."/>
            <person name="Shipulin G.A."/>
            <person name="Markelov M.L."/>
            <person name="Koetsveld J."/>
            <person name="Kolyasnikova N.M."/>
            <person name="Sarksyan D.S."/>
            <person name="Toporkova M.G."/>
            <person name="Hovius J.W."/>
        </authorList>
    </citation>
    <scope>NUCLEOTIDE SEQUENCE [LARGE SCALE GENOMIC DNA]</scope>
    <source>
        <strain evidence="4">Yekat-76</strain>
        <plasmid evidence="4">lp72</plasmid>
    </source>
</reference>
<dbReference type="NCBIfam" id="NF033729">
    <property type="entry name" value="borfam54_2"/>
    <property type="match status" value="1"/>
</dbReference>
<dbReference type="EMBL" id="CP024334">
    <property type="protein sequence ID" value="ATQ16465.2"/>
    <property type="molecule type" value="Genomic_DNA"/>
</dbReference>
<evidence type="ECO:0000313" key="2">
    <source>
        <dbReference type="EMBL" id="QBK62445.2"/>
    </source>
</evidence>
<dbReference type="Gene3D" id="1.10.3160.10">
    <property type="entry name" value="Bbcrasp-1"/>
    <property type="match status" value="1"/>
</dbReference>
<dbReference type="NCBIfam" id="NF033730">
    <property type="entry name" value="borfam54_3"/>
    <property type="match status" value="1"/>
</dbReference>
<name>A0AAP8YX08_9SPIR</name>
<geneLocation type="plasmid" evidence="1 3">
    <name>pYekat-1-lp72</name>
</geneLocation>
<keyword evidence="3" id="KW-1185">Reference proteome</keyword>
<dbReference type="PROSITE" id="PS51257">
    <property type="entry name" value="PROKAR_LIPOPROTEIN"/>
    <property type="match status" value="1"/>
</dbReference>
<geneLocation type="plasmid" evidence="2 4">
    <name>lp72</name>
</geneLocation>
<gene>
    <name evidence="1" type="ORF">CNO13_04590</name>
    <name evidence="2" type="ORF">EZU67_04560</name>
</gene>
<protein>
    <submittedName>
        <fullName evidence="2">Complement regulator-acquiring protein</fullName>
    </submittedName>
</protein>
<dbReference type="AlphaFoldDB" id="A0AAP8YX08"/>
<evidence type="ECO:0000313" key="4">
    <source>
        <dbReference type="Proteomes" id="UP000291995"/>
    </source>
</evidence>
<proteinExistence type="predicted"/>
<evidence type="ECO:0000313" key="1">
    <source>
        <dbReference type="EMBL" id="ATQ16465.2"/>
    </source>
</evidence>
<reference evidence="2" key="2">
    <citation type="submission" date="2022-12" db="EMBL/GenBank/DDBJ databases">
        <title>Whole genome sequencing of Borrelia miyamotoi strains isolated at the Russian territory.</title>
        <authorList>
            <person name="Kuleshov K.V."/>
            <person name="Platonov A.E."/>
            <person name="Goptar I.A."/>
            <person name="Shipulin G.A."/>
            <person name="Markelov M.L."/>
            <person name="Koetsveld J."/>
            <person name="Kolyasnikova N.M."/>
            <person name="Sarksyan D.S."/>
            <person name="Toporkova M.G."/>
            <person name="Hovius J.W."/>
        </authorList>
    </citation>
    <scope>NUCLEOTIDE SEQUENCE</scope>
    <source>
        <strain evidence="1 3">Yekat-1</strain>
        <strain evidence="2">Yekat-76</strain>
        <plasmid evidence="2">lp72</plasmid>
        <plasmid evidence="1 3">pYekat-1-lp72</plasmid>
    </source>
</reference>
<evidence type="ECO:0000313" key="3">
    <source>
        <dbReference type="Proteomes" id="UP000230633"/>
    </source>
</evidence>
<dbReference type="Pfam" id="PF05714">
    <property type="entry name" value="PFam54_60"/>
    <property type="match status" value="1"/>
</dbReference>
<dbReference type="EMBL" id="CP036558">
    <property type="protein sequence ID" value="QBK62445.2"/>
    <property type="molecule type" value="Genomic_DNA"/>
</dbReference>
<accession>A0AAP8YX08</accession>
<dbReference type="Proteomes" id="UP000291995">
    <property type="component" value="Plasmid lp72"/>
</dbReference>
<dbReference type="Proteomes" id="UP000230633">
    <property type="component" value="Plasmid pYekat-1-lp72"/>
</dbReference>
<organism evidence="2 4">
    <name type="scientific">Borrelia miyamotoi</name>
    <dbReference type="NCBI Taxonomy" id="47466"/>
    <lineage>
        <taxon>Bacteria</taxon>
        <taxon>Pseudomonadati</taxon>
        <taxon>Spirochaetota</taxon>
        <taxon>Spirochaetia</taxon>
        <taxon>Spirochaetales</taxon>
        <taxon>Borreliaceae</taxon>
        <taxon>Borrelia</taxon>
    </lineage>
</organism>
<dbReference type="NCBIfam" id="NF033728">
    <property type="entry name" value="borfam54_1"/>
    <property type="match status" value="1"/>
</dbReference>
<sequence>MKNYIFILLTLTTSILIACDSGLHKQREKKYNPKKQIELANSIQKNRSSPLKRQAEKNLKEKAKKQEKWLLITSLKKQVQKVISSVNQDKINIKANEPPDQFGMKNGTFKIIMGNPSQQTYNSPEGQENRRQFYSSLNYDKKKIRKFGIILNKITLDNVNRGQLHTNITNAGRYHSQFQFERIINKIKEVQDKLNYLDIKDLRTISIKLEEIEMLKTFWQTSMNNLIKEYEDNQYGIQTDSQKLIEHVKEKYANILQKEIPKIDTLANDINKILKVVN</sequence>
<keyword evidence="2" id="KW-0614">Plasmid</keyword>
<dbReference type="InterPro" id="IPR008421">
    <property type="entry name" value="Borrelia_lipoprotein_PFam54/60"/>
</dbReference>
<dbReference type="RefSeq" id="WP_157772708.1">
    <property type="nucleotide sequence ID" value="NZ_CP024206.2"/>
</dbReference>